<protein>
    <submittedName>
        <fullName evidence="1">Aspartyl/glutamyl-tRNA amidotransferase subunit A domain protein</fullName>
    </submittedName>
</protein>
<evidence type="ECO:0000313" key="2">
    <source>
        <dbReference type="Proteomes" id="UP000018747"/>
    </source>
</evidence>
<comment type="caution">
    <text evidence="1">The sequence shown here is derived from an EMBL/GenBank/DDBJ whole genome shotgun (WGS) entry which is preliminary data.</text>
</comment>
<dbReference type="InterPro" id="IPR036928">
    <property type="entry name" value="AS_sf"/>
</dbReference>
<dbReference type="AlphaFoldDB" id="V6HWA8"/>
<dbReference type="Proteomes" id="UP000018747">
    <property type="component" value="Unassembled WGS sequence"/>
</dbReference>
<sequence length="96" mass="10948">MNEILKKSYTELKSSLSSGKISATELAKACIERIKEVDGSVKAFLSLDEKKFWMPLRKATRAESRVNLFPNSTECRSRSKTIFVFKTRSLPAPQKY</sequence>
<proteinExistence type="predicted"/>
<dbReference type="SUPFAM" id="SSF75304">
    <property type="entry name" value="Amidase signature (AS) enzymes"/>
    <property type="match status" value="1"/>
</dbReference>
<accession>V6HWA8</accession>
<reference evidence="1" key="1">
    <citation type="submission" date="2013-05" db="EMBL/GenBank/DDBJ databases">
        <authorList>
            <person name="Harkins D.M."/>
            <person name="Durkin A.S."/>
            <person name="Brinkac L.M."/>
            <person name="Haft D.H."/>
            <person name="Selengut J.D."/>
            <person name="Sanka R."/>
            <person name="DePew J."/>
            <person name="Purushe J."/>
            <person name="Hartskeerl R.A."/>
            <person name="Ahmed A."/>
            <person name="van der Linden H."/>
            <person name="Goris M.G.A."/>
            <person name="Vinetz J.M."/>
            <person name="Sutton G.G."/>
            <person name="Nierman W.C."/>
            <person name="Fouts D.E."/>
        </authorList>
    </citation>
    <scope>NUCLEOTIDE SEQUENCE [LARGE SCALE GENOMIC DNA]</scope>
    <source>
        <strain evidence="1">L 60</strain>
    </source>
</reference>
<name>V6HWA8_9LEPT</name>
<evidence type="ECO:0000313" key="1">
    <source>
        <dbReference type="EMBL" id="EQA61237.1"/>
    </source>
</evidence>
<gene>
    <name evidence="1" type="ORF">LEP1GSC062_1273</name>
</gene>
<dbReference type="Gene3D" id="3.90.1300.10">
    <property type="entry name" value="Amidase signature (AS) domain"/>
    <property type="match status" value="1"/>
</dbReference>
<dbReference type="GO" id="GO:0016740">
    <property type="term" value="F:transferase activity"/>
    <property type="evidence" value="ECO:0007669"/>
    <property type="project" value="UniProtKB-KW"/>
</dbReference>
<dbReference type="EMBL" id="AHMT02000052">
    <property type="protein sequence ID" value="EQA61237.1"/>
    <property type="molecule type" value="Genomic_DNA"/>
</dbReference>
<keyword evidence="2" id="KW-1185">Reference proteome</keyword>
<organism evidence="1 2">
    <name type="scientific">Leptospira alexanderi serovar Manhao 3 str. L 60</name>
    <dbReference type="NCBI Taxonomy" id="1049759"/>
    <lineage>
        <taxon>Bacteria</taxon>
        <taxon>Pseudomonadati</taxon>
        <taxon>Spirochaetota</taxon>
        <taxon>Spirochaetia</taxon>
        <taxon>Leptospirales</taxon>
        <taxon>Leptospiraceae</taxon>
        <taxon>Leptospira</taxon>
    </lineage>
</organism>